<evidence type="ECO:0000313" key="7">
    <source>
        <dbReference type="EMBL" id="PWA41557.1"/>
    </source>
</evidence>
<evidence type="ECO:0000256" key="4">
    <source>
        <dbReference type="ARBA" id="ARBA00022989"/>
    </source>
</evidence>
<protein>
    <submittedName>
        <fullName evidence="7">Leucine-rich repeat domain, L domain-like protein</fullName>
    </submittedName>
</protein>
<evidence type="ECO:0000256" key="3">
    <source>
        <dbReference type="ARBA" id="ARBA00022729"/>
    </source>
</evidence>
<comment type="subcellular location">
    <subcellularLocation>
        <location evidence="1">Membrane</location>
        <topology evidence="1">Single-pass type I membrane protein</topology>
    </subcellularLocation>
</comment>
<dbReference type="SUPFAM" id="SSF52058">
    <property type="entry name" value="L domain-like"/>
    <property type="match status" value="1"/>
</dbReference>
<keyword evidence="5" id="KW-0472">Membrane</keyword>
<dbReference type="Proteomes" id="UP000245207">
    <property type="component" value="Unassembled WGS sequence"/>
</dbReference>
<evidence type="ECO:0000256" key="6">
    <source>
        <dbReference type="ARBA" id="ARBA00023180"/>
    </source>
</evidence>
<accession>A0A2U1KXS5</accession>
<evidence type="ECO:0000313" key="8">
    <source>
        <dbReference type="Proteomes" id="UP000245207"/>
    </source>
</evidence>
<dbReference type="InterPro" id="IPR046956">
    <property type="entry name" value="RLP23-like"/>
</dbReference>
<organism evidence="7 8">
    <name type="scientific">Artemisia annua</name>
    <name type="common">Sweet wormwood</name>
    <dbReference type="NCBI Taxonomy" id="35608"/>
    <lineage>
        <taxon>Eukaryota</taxon>
        <taxon>Viridiplantae</taxon>
        <taxon>Streptophyta</taxon>
        <taxon>Embryophyta</taxon>
        <taxon>Tracheophyta</taxon>
        <taxon>Spermatophyta</taxon>
        <taxon>Magnoliopsida</taxon>
        <taxon>eudicotyledons</taxon>
        <taxon>Gunneridae</taxon>
        <taxon>Pentapetalae</taxon>
        <taxon>asterids</taxon>
        <taxon>campanulids</taxon>
        <taxon>Asterales</taxon>
        <taxon>Asteraceae</taxon>
        <taxon>Asteroideae</taxon>
        <taxon>Anthemideae</taxon>
        <taxon>Artemisiinae</taxon>
        <taxon>Artemisia</taxon>
    </lineage>
</organism>
<sequence length="87" mass="9300">MGFLETYPNAAAAAAAANDNIPQYNFTGSASLEYTTTFQYVINMDLSNYNLVGEIPVELMSLSALLGLNLSNNHLNGGIPDRGRESA</sequence>
<dbReference type="PANTHER" id="PTHR48063">
    <property type="entry name" value="LRR RECEPTOR-LIKE KINASE"/>
    <property type="match status" value="1"/>
</dbReference>
<keyword evidence="6" id="KW-0325">Glycoprotein</keyword>
<evidence type="ECO:0000256" key="1">
    <source>
        <dbReference type="ARBA" id="ARBA00004479"/>
    </source>
</evidence>
<comment type="caution">
    <text evidence="7">The sequence shown here is derived from an EMBL/GenBank/DDBJ whole genome shotgun (WGS) entry which is preliminary data.</text>
</comment>
<reference evidence="7 8" key="1">
    <citation type="journal article" date="2018" name="Mol. Plant">
        <title>The genome of Artemisia annua provides insight into the evolution of Asteraceae family and artemisinin biosynthesis.</title>
        <authorList>
            <person name="Shen Q."/>
            <person name="Zhang L."/>
            <person name="Liao Z."/>
            <person name="Wang S."/>
            <person name="Yan T."/>
            <person name="Shi P."/>
            <person name="Liu M."/>
            <person name="Fu X."/>
            <person name="Pan Q."/>
            <person name="Wang Y."/>
            <person name="Lv Z."/>
            <person name="Lu X."/>
            <person name="Zhang F."/>
            <person name="Jiang W."/>
            <person name="Ma Y."/>
            <person name="Chen M."/>
            <person name="Hao X."/>
            <person name="Li L."/>
            <person name="Tang Y."/>
            <person name="Lv G."/>
            <person name="Zhou Y."/>
            <person name="Sun X."/>
            <person name="Brodelius P.E."/>
            <person name="Rose J.K.C."/>
            <person name="Tang K."/>
        </authorList>
    </citation>
    <scope>NUCLEOTIDE SEQUENCE [LARGE SCALE GENOMIC DNA]</scope>
    <source>
        <strain evidence="8">cv. Huhao1</strain>
        <tissue evidence="7">Leaf</tissue>
    </source>
</reference>
<dbReference type="AlphaFoldDB" id="A0A2U1KXS5"/>
<evidence type="ECO:0000256" key="5">
    <source>
        <dbReference type="ARBA" id="ARBA00023136"/>
    </source>
</evidence>
<keyword evidence="8" id="KW-1185">Reference proteome</keyword>
<keyword evidence="3" id="KW-0732">Signal</keyword>
<keyword evidence="2" id="KW-0812">Transmembrane</keyword>
<dbReference type="EMBL" id="PKPP01013002">
    <property type="protein sequence ID" value="PWA41557.1"/>
    <property type="molecule type" value="Genomic_DNA"/>
</dbReference>
<dbReference type="STRING" id="35608.A0A2U1KXS5"/>
<gene>
    <name evidence="7" type="ORF">CTI12_AA487790</name>
</gene>
<proteinExistence type="predicted"/>
<dbReference type="GO" id="GO:0016020">
    <property type="term" value="C:membrane"/>
    <property type="evidence" value="ECO:0007669"/>
    <property type="project" value="UniProtKB-SubCell"/>
</dbReference>
<dbReference type="PANTHER" id="PTHR48063:SF106">
    <property type="entry name" value="LEUCINE-RICH REPEAT DOMAIN, L DOMAIN-LIKE PROTEIN-RELATED"/>
    <property type="match status" value="1"/>
</dbReference>
<evidence type="ECO:0000256" key="2">
    <source>
        <dbReference type="ARBA" id="ARBA00022692"/>
    </source>
</evidence>
<name>A0A2U1KXS5_ARTAN</name>
<keyword evidence="4" id="KW-1133">Transmembrane helix</keyword>
<dbReference type="Gene3D" id="3.80.10.10">
    <property type="entry name" value="Ribonuclease Inhibitor"/>
    <property type="match status" value="1"/>
</dbReference>
<dbReference type="InterPro" id="IPR032675">
    <property type="entry name" value="LRR_dom_sf"/>
</dbReference>